<reference evidence="1 2" key="1">
    <citation type="submission" date="2019-04" db="EMBL/GenBank/DDBJ databases">
        <authorList>
            <person name="Feng G."/>
            <person name="Zhu H."/>
        </authorList>
    </citation>
    <scope>NUCLEOTIDE SEQUENCE [LARGE SCALE GENOMIC DNA]</scope>
    <source>
        <strain evidence="1 2">6HR-1</strain>
    </source>
</reference>
<dbReference type="EMBL" id="SRLB01000014">
    <property type="protein sequence ID" value="TGD97364.1"/>
    <property type="molecule type" value="Genomic_DNA"/>
</dbReference>
<dbReference type="RefSeq" id="WP_135416900.1">
    <property type="nucleotide sequence ID" value="NZ_SRLB01000014.1"/>
</dbReference>
<protein>
    <recommendedName>
        <fullName evidence="3">Nucleotidyl transferase AbiEii toxin, Type IV TA system</fullName>
    </recommendedName>
</protein>
<sequence>MLQIDHRESHDVDLFLGDPQILPFLNPTTQGYRLDRQPDGYEGDGAHVAKLIFDGIGEIDFICCGSITSKPVQQCEVSGRLVQLETPAEIVAKKIHYRGSRLQPRDMFDVAAVIHRCGEDYVVDALRACGTGRCAEALAVADAMDPAFASDLMRRLMLREHNRHLPSKAQSATRAVLRAALDL</sequence>
<keyword evidence="2" id="KW-1185">Reference proteome</keyword>
<dbReference type="Proteomes" id="UP000297535">
    <property type="component" value="Unassembled WGS sequence"/>
</dbReference>
<comment type="caution">
    <text evidence="1">The sequence shown here is derived from an EMBL/GenBank/DDBJ whole genome shotgun (WGS) entry which is preliminary data.</text>
</comment>
<gene>
    <name evidence="1" type="ORF">EU555_19530</name>
</gene>
<dbReference type="Pfam" id="PF08843">
    <property type="entry name" value="AbiEii"/>
    <property type="match status" value="1"/>
</dbReference>
<evidence type="ECO:0008006" key="3">
    <source>
        <dbReference type="Google" id="ProtNLM"/>
    </source>
</evidence>
<accession>A0A4Z0NLK7</accession>
<dbReference type="AlphaFoldDB" id="A0A4Z0NLK7"/>
<name>A0A4Z0NLK7_9HYPH</name>
<proteinExistence type="predicted"/>
<dbReference type="OrthoDB" id="7305331at2"/>
<dbReference type="InterPro" id="IPR014942">
    <property type="entry name" value="AbiEii"/>
</dbReference>
<organism evidence="1 2">
    <name type="scientific">Methylobacterium nonmethylotrophicum</name>
    <dbReference type="NCBI Taxonomy" id="1141884"/>
    <lineage>
        <taxon>Bacteria</taxon>
        <taxon>Pseudomonadati</taxon>
        <taxon>Pseudomonadota</taxon>
        <taxon>Alphaproteobacteria</taxon>
        <taxon>Hyphomicrobiales</taxon>
        <taxon>Methylobacteriaceae</taxon>
        <taxon>Methylobacterium</taxon>
    </lineage>
</organism>
<evidence type="ECO:0000313" key="1">
    <source>
        <dbReference type="EMBL" id="TGD97364.1"/>
    </source>
</evidence>
<evidence type="ECO:0000313" key="2">
    <source>
        <dbReference type="Proteomes" id="UP000297535"/>
    </source>
</evidence>